<keyword evidence="3" id="KW-1185">Reference proteome</keyword>
<feature type="region of interest" description="Disordered" evidence="1">
    <location>
        <begin position="1"/>
        <end position="22"/>
    </location>
</feature>
<feature type="region of interest" description="Disordered" evidence="1">
    <location>
        <begin position="217"/>
        <end position="284"/>
    </location>
</feature>
<name>A0AA39WL79_9PEZI</name>
<evidence type="ECO:0000256" key="1">
    <source>
        <dbReference type="SAM" id="MobiDB-lite"/>
    </source>
</evidence>
<dbReference type="Proteomes" id="UP001175000">
    <property type="component" value="Unassembled WGS sequence"/>
</dbReference>
<dbReference type="EMBL" id="JAULSU010000005">
    <property type="protein sequence ID" value="KAK0617340.1"/>
    <property type="molecule type" value="Genomic_DNA"/>
</dbReference>
<dbReference type="AlphaFoldDB" id="A0AA39WL79"/>
<protein>
    <submittedName>
        <fullName evidence="2">Uncharacterized protein</fullName>
    </submittedName>
</protein>
<gene>
    <name evidence="2" type="ORF">B0T14DRAFT_266346</name>
</gene>
<evidence type="ECO:0000313" key="2">
    <source>
        <dbReference type="EMBL" id="KAK0617340.1"/>
    </source>
</evidence>
<proteinExistence type="predicted"/>
<reference evidence="2" key="1">
    <citation type="submission" date="2023-06" db="EMBL/GenBank/DDBJ databases">
        <title>Genome-scale phylogeny and comparative genomics of the fungal order Sordariales.</title>
        <authorList>
            <consortium name="Lawrence Berkeley National Laboratory"/>
            <person name="Hensen N."/>
            <person name="Bonometti L."/>
            <person name="Westerberg I."/>
            <person name="Brannstrom I.O."/>
            <person name="Guillou S."/>
            <person name="Cros-Aarteil S."/>
            <person name="Calhoun S."/>
            <person name="Haridas S."/>
            <person name="Kuo A."/>
            <person name="Mondo S."/>
            <person name="Pangilinan J."/>
            <person name="Riley R."/>
            <person name="Labutti K."/>
            <person name="Andreopoulos B."/>
            <person name="Lipzen A."/>
            <person name="Chen C."/>
            <person name="Yanf M."/>
            <person name="Daum C."/>
            <person name="Ng V."/>
            <person name="Clum A."/>
            <person name="Steindorff A."/>
            <person name="Ohm R."/>
            <person name="Martin F."/>
            <person name="Silar P."/>
            <person name="Natvig D."/>
            <person name="Lalanne C."/>
            <person name="Gautier V."/>
            <person name="Ament-Velasquez S.L."/>
            <person name="Kruys A."/>
            <person name="Hutchinson M.I."/>
            <person name="Powell A.J."/>
            <person name="Barry K."/>
            <person name="Miller A.N."/>
            <person name="Grigoriev I.V."/>
            <person name="Debuchy R."/>
            <person name="Gladieux P."/>
            <person name="Thoren M.H."/>
            <person name="Johannesson H."/>
        </authorList>
    </citation>
    <scope>NUCLEOTIDE SEQUENCE</scope>
    <source>
        <strain evidence="2">CBS 606.72</strain>
    </source>
</reference>
<organism evidence="2 3">
    <name type="scientific">Immersiella caudata</name>
    <dbReference type="NCBI Taxonomy" id="314043"/>
    <lineage>
        <taxon>Eukaryota</taxon>
        <taxon>Fungi</taxon>
        <taxon>Dikarya</taxon>
        <taxon>Ascomycota</taxon>
        <taxon>Pezizomycotina</taxon>
        <taxon>Sordariomycetes</taxon>
        <taxon>Sordariomycetidae</taxon>
        <taxon>Sordariales</taxon>
        <taxon>Lasiosphaeriaceae</taxon>
        <taxon>Immersiella</taxon>
    </lineage>
</organism>
<comment type="caution">
    <text evidence="2">The sequence shown here is derived from an EMBL/GenBank/DDBJ whole genome shotgun (WGS) entry which is preliminary data.</text>
</comment>
<evidence type="ECO:0000313" key="3">
    <source>
        <dbReference type="Proteomes" id="UP001175000"/>
    </source>
</evidence>
<sequence length="284" mass="31241">MGPPKANLCVRSRGGFPEEGNLSTGRQDLRHLGVAAGHQSSVKFSFFFFLCGGRRDGGSMHLGKQPAWRTKRETETRRGEWRAESPRSIWRPLMQPQRIEHVLPGTGTVLPTTAGVSEVQDNRRAYSTMLLLPALRCCWFLASAAAAVHRRPCCGRQTMPAHTGLHTLHGEREDRRGVVGALLLNKRRGEEGAAASDDGDAGNPNVRSICDRDCWDMRRPTTKPGVPQHPVPRGQVTTDSAGGRANRPWKSKRVEGKPDGISSGVLPRRLTGKSEAGNWVFRDD</sequence>
<accession>A0AA39WL79</accession>